<proteinExistence type="predicted"/>
<sequence length="477" mass="54071">MDVVRFMGYRYIWIDALCIIQDCDEDWRRECSQMGKIYRNAFCNISQDRLHGLFSSRDPQSLEPVVIRAERGGLERSHWVIHHRLPGSDTCIPEAPLYNRGWVIQEWFMAPRILHFGENLITWECCEGSASEAYPTYQPGRKVLSFTKKSSLLAEQMKGVTDCLGAWSYLVLTYSGTDLTVSRDKFPAISAVSKEIYGNLQKATDEKVEYLAGLWSPYFAQQLLWVSRNEATACSPATYRAPSWSWASLNGNVFPARPSELLEKNVVAEILEKRVSAAGPDPFLEITEGSIKARSWLWRIQPTSPLGRGKTEGGIIVRYDVLDQELNETSGKSLSTGYLMPVQVDALAISQTLTLKTKTPELCYIPYVRICGLALARDATDKGRFNRVGTFILEVDARKVVSIPTEEDRKATVERINNMDVGDIIEPTLRHGEEILDLHSFDPSLDPNDYEEYTEDARYQMNNTPRSAQHLYTITIV</sequence>
<organism evidence="2 3">
    <name type="scientific">Botryosphaeria dothidea</name>
    <dbReference type="NCBI Taxonomy" id="55169"/>
    <lineage>
        <taxon>Eukaryota</taxon>
        <taxon>Fungi</taxon>
        <taxon>Dikarya</taxon>
        <taxon>Ascomycota</taxon>
        <taxon>Pezizomycotina</taxon>
        <taxon>Dothideomycetes</taxon>
        <taxon>Dothideomycetes incertae sedis</taxon>
        <taxon>Botryosphaeriales</taxon>
        <taxon>Botryosphaeriaceae</taxon>
        <taxon>Botryosphaeria</taxon>
    </lineage>
</organism>
<evidence type="ECO:0000259" key="1">
    <source>
        <dbReference type="Pfam" id="PF06985"/>
    </source>
</evidence>
<keyword evidence="3" id="KW-1185">Reference proteome</keyword>
<feature type="domain" description="Heterokaryon incompatibility" evidence="1">
    <location>
        <begin position="1"/>
        <end position="106"/>
    </location>
</feature>
<dbReference type="OrthoDB" id="2958217at2759"/>
<dbReference type="EMBL" id="WWBZ02000033">
    <property type="protein sequence ID" value="KAF4307149.1"/>
    <property type="molecule type" value="Genomic_DNA"/>
</dbReference>
<name>A0A8H4N1B2_9PEZI</name>
<evidence type="ECO:0000313" key="3">
    <source>
        <dbReference type="Proteomes" id="UP000572817"/>
    </source>
</evidence>
<dbReference type="Pfam" id="PF06985">
    <property type="entry name" value="HET"/>
    <property type="match status" value="1"/>
</dbReference>
<reference evidence="2" key="1">
    <citation type="submission" date="2020-04" db="EMBL/GenBank/DDBJ databases">
        <title>Genome Assembly and Annotation of Botryosphaeria dothidea sdau 11-99, a Latent Pathogen of Apple Fruit Ring Rot in China.</title>
        <authorList>
            <person name="Yu C."/>
            <person name="Diao Y."/>
            <person name="Lu Q."/>
            <person name="Zhao J."/>
            <person name="Cui S."/>
            <person name="Peng C."/>
            <person name="He B."/>
            <person name="Liu H."/>
        </authorList>
    </citation>
    <scope>NUCLEOTIDE SEQUENCE [LARGE SCALE GENOMIC DNA]</scope>
    <source>
        <strain evidence="2">Sdau11-99</strain>
    </source>
</reference>
<dbReference type="Proteomes" id="UP000572817">
    <property type="component" value="Unassembled WGS sequence"/>
</dbReference>
<dbReference type="InterPro" id="IPR010730">
    <property type="entry name" value="HET"/>
</dbReference>
<dbReference type="PANTHER" id="PTHR33112:SF10">
    <property type="entry name" value="TOL"/>
    <property type="match status" value="1"/>
</dbReference>
<dbReference type="PANTHER" id="PTHR33112">
    <property type="entry name" value="DOMAIN PROTEIN, PUTATIVE-RELATED"/>
    <property type="match status" value="1"/>
</dbReference>
<protein>
    <recommendedName>
        <fullName evidence="1">Heterokaryon incompatibility domain-containing protein</fullName>
    </recommendedName>
</protein>
<comment type="caution">
    <text evidence="2">The sequence shown here is derived from an EMBL/GenBank/DDBJ whole genome shotgun (WGS) entry which is preliminary data.</text>
</comment>
<evidence type="ECO:0000313" key="2">
    <source>
        <dbReference type="EMBL" id="KAF4307149.1"/>
    </source>
</evidence>
<accession>A0A8H4N1B2</accession>
<gene>
    <name evidence="2" type="ORF">GTA08_BOTSDO06099</name>
</gene>
<dbReference type="AlphaFoldDB" id="A0A8H4N1B2"/>